<keyword evidence="3" id="KW-1185">Reference proteome</keyword>
<dbReference type="EMBL" id="BGPR01001064">
    <property type="protein sequence ID" value="GBM44412.1"/>
    <property type="molecule type" value="Genomic_DNA"/>
</dbReference>
<organism evidence="2 3">
    <name type="scientific">Araneus ventricosus</name>
    <name type="common">Orbweaver spider</name>
    <name type="synonym">Epeira ventricosa</name>
    <dbReference type="NCBI Taxonomy" id="182803"/>
    <lineage>
        <taxon>Eukaryota</taxon>
        <taxon>Metazoa</taxon>
        <taxon>Ecdysozoa</taxon>
        <taxon>Arthropoda</taxon>
        <taxon>Chelicerata</taxon>
        <taxon>Arachnida</taxon>
        <taxon>Araneae</taxon>
        <taxon>Araneomorphae</taxon>
        <taxon>Entelegynae</taxon>
        <taxon>Araneoidea</taxon>
        <taxon>Araneidae</taxon>
        <taxon>Araneus</taxon>
    </lineage>
</organism>
<dbReference type="OrthoDB" id="7473794at2759"/>
<name>A0A4Y2FSD3_ARAVE</name>
<evidence type="ECO:0000256" key="1">
    <source>
        <dbReference type="SAM" id="SignalP"/>
    </source>
</evidence>
<dbReference type="Proteomes" id="UP000499080">
    <property type="component" value="Unassembled WGS sequence"/>
</dbReference>
<accession>A0A4Y2FSD3</accession>
<evidence type="ECO:0000313" key="2">
    <source>
        <dbReference type="EMBL" id="GBM44412.1"/>
    </source>
</evidence>
<proteinExistence type="predicted"/>
<keyword evidence="1" id="KW-0732">Signal</keyword>
<sequence>MPKFGSTEIIILKLINLVHSLRFSISYSEICKYETYVTISTSSEVQDNEFVQFVSDNSDHNTPTVDGLGTFQVMGGVQCATPFSADQTSSCIPQSEIIPTNDKCCREVRIHPNCYSRLIQEPCIESPGNGSRPLTDIVAVACRNRNYIPLDWMAGPKSVDESHTIWSGFMDIAAGKRCYKKSAVIPLPFVNLQPSNATSINTCLHFAEECT</sequence>
<feature type="signal peptide" evidence="1">
    <location>
        <begin position="1"/>
        <end position="20"/>
    </location>
</feature>
<reference evidence="2 3" key="1">
    <citation type="journal article" date="2019" name="Sci. Rep.">
        <title>Orb-weaving spider Araneus ventricosus genome elucidates the spidroin gene catalogue.</title>
        <authorList>
            <person name="Kono N."/>
            <person name="Nakamura H."/>
            <person name="Ohtoshi R."/>
            <person name="Moran D.A.P."/>
            <person name="Shinohara A."/>
            <person name="Yoshida Y."/>
            <person name="Fujiwara M."/>
            <person name="Mori M."/>
            <person name="Tomita M."/>
            <person name="Arakawa K."/>
        </authorList>
    </citation>
    <scope>NUCLEOTIDE SEQUENCE [LARGE SCALE GENOMIC DNA]</scope>
</reference>
<protein>
    <submittedName>
        <fullName evidence="2">Uncharacterized protein</fullName>
    </submittedName>
</protein>
<evidence type="ECO:0000313" key="3">
    <source>
        <dbReference type="Proteomes" id="UP000499080"/>
    </source>
</evidence>
<gene>
    <name evidence="2" type="ORF">AVEN_128273_1</name>
</gene>
<dbReference type="AlphaFoldDB" id="A0A4Y2FSD3"/>
<feature type="chain" id="PRO_5021365144" evidence="1">
    <location>
        <begin position="21"/>
        <end position="211"/>
    </location>
</feature>
<comment type="caution">
    <text evidence="2">The sequence shown here is derived from an EMBL/GenBank/DDBJ whole genome shotgun (WGS) entry which is preliminary data.</text>
</comment>